<name>A0A520KZ38_9EURY</name>
<evidence type="ECO:0000313" key="1">
    <source>
        <dbReference type="EMBL" id="RZN73817.1"/>
    </source>
</evidence>
<evidence type="ECO:0000313" key="2">
    <source>
        <dbReference type="Proteomes" id="UP000320766"/>
    </source>
</evidence>
<dbReference type="NCBIfam" id="TIGR01909">
    <property type="entry name" value="C_GCAxxG_C_C"/>
    <property type="match status" value="1"/>
</dbReference>
<dbReference type="AlphaFoldDB" id="A0A520KZ38"/>
<protein>
    <submittedName>
        <fullName evidence="1">C_GCAxxG_C_C family protein</fullName>
    </submittedName>
</protein>
<dbReference type="EMBL" id="RXIL01000002">
    <property type="protein sequence ID" value="RZN73817.1"/>
    <property type="molecule type" value="Genomic_DNA"/>
</dbReference>
<organism evidence="1 2">
    <name type="scientific">Candidatus Methanolliviera hydrocarbonicum</name>
    <dbReference type="NCBI Taxonomy" id="2491085"/>
    <lineage>
        <taxon>Archaea</taxon>
        <taxon>Methanobacteriati</taxon>
        <taxon>Methanobacteriota</taxon>
        <taxon>Candidatus Methanoliparia</taxon>
        <taxon>Candidatus Methanoliparales</taxon>
        <taxon>Candidatus Methanollivieraceae</taxon>
        <taxon>Candidatus Methanolliviera</taxon>
    </lineage>
</organism>
<dbReference type="InterPro" id="IPR010181">
    <property type="entry name" value="CGCAxxGCC_motif"/>
</dbReference>
<reference evidence="1 2" key="1">
    <citation type="journal article" date="2019" name="Nat. Microbiol.">
        <title>Wide diversity of methane and short-chain alkane metabolisms in uncultured archaea.</title>
        <authorList>
            <person name="Borrel G."/>
            <person name="Adam P.S."/>
            <person name="McKay L.J."/>
            <person name="Chen L.X."/>
            <person name="Sierra-Garcia I.N."/>
            <person name="Sieber C.M."/>
            <person name="Letourneur Q."/>
            <person name="Ghozlane A."/>
            <person name="Andersen G.L."/>
            <person name="Li W.J."/>
            <person name="Hallam S.J."/>
            <person name="Muyzer G."/>
            <person name="de Oliveira V.M."/>
            <person name="Inskeep W.P."/>
            <person name="Banfield J.F."/>
            <person name="Gribaldo S."/>
        </authorList>
    </citation>
    <scope>NUCLEOTIDE SEQUENCE [LARGE SCALE GENOMIC DNA]</scope>
    <source>
        <strain evidence="1">NM1b</strain>
    </source>
</reference>
<gene>
    <name evidence="1" type="ORF">EF807_00205</name>
</gene>
<accession>A0A520KZ38</accession>
<proteinExistence type="predicted"/>
<dbReference type="Proteomes" id="UP000320766">
    <property type="component" value="Unassembled WGS sequence"/>
</dbReference>
<comment type="caution">
    <text evidence="1">The sequence shown here is derived from an EMBL/GenBank/DDBJ whole genome shotgun (WGS) entry which is preliminary data.</text>
</comment>
<sequence>MNGFERAVSSFKEGFSCSQALLSIYGTQLDLNREMALKVSGAFGGGMGRMGETCGAVTGAFMVIGLKYGKTRIEDEQTKEKAYSLVKEFVDKFKSRNGSIICRELLDCDISTPEGMKLAEEKKLVTTLCPKFVQDAAEIIEQILGVVGVV</sequence>
<dbReference type="Pfam" id="PF09719">
    <property type="entry name" value="C_GCAxxG_C_C"/>
    <property type="match status" value="1"/>
</dbReference>